<keyword evidence="1" id="KW-1133">Transmembrane helix</keyword>
<keyword evidence="3" id="KW-1185">Reference proteome</keyword>
<evidence type="ECO:0000313" key="3">
    <source>
        <dbReference type="Proteomes" id="UP000789375"/>
    </source>
</evidence>
<organism evidence="2 3">
    <name type="scientific">Funneliformis mosseae</name>
    <name type="common">Endomycorrhizal fungus</name>
    <name type="synonym">Glomus mosseae</name>
    <dbReference type="NCBI Taxonomy" id="27381"/>
    <lineage>
        <taxon>Eukaryota</taxon>
        <taxon>Fungi</taxon>
        <taxon>Fungi incertae sedis</taxon>
        <taxon>Mucoromycota</taxon>
        <taxon>Glomeromycotina</taxon>
        <taxon>Glomeromycetes</taxon>
        <taxon>Glomerales</taxon>
        <taxon>Glomeraceae</taxon>
        <taxon>Funneliformis</taxon>
    </lineage>
</organism>
<keyword evidence="1" id="KW-0812">Transmembrane</keyword>
<sequence length="303" mass="34420">AEKLLVLKFIRKLQDPVPQYVIGCLPVIATIGAAPWESFVDKFIWLLRCLGCPFTGLFYVCCIKNDETSLCIYWLPSECFITRGGKKINYRPFGVYAMDVMDVDQKDCRRWRHSTISYFLVGVISGIVRVIGPSICDEDWPSIPIALSWTLPAIFRRTFLKYIVVKDPNIKLGDQKVNVTNLDKHNKPNLYARVAFAALMSIVVPWISVLLVYFTPPIGFLCRSKYLSLLCSIWSFNSVLALLSHLRGEKSVYGNWYLHVVFFTSGILVAFLSFVLALLSNNPSWWGSLLGNSCDRSSICYNI</sequence>
<feature type="transmembrane region" description="Helical" evidence="1">
    <location>
        <begin position="226"/>
        <end position="244"/>
    </location>
</feature>
<reference evidence="2" key="1">
    <citation type="submission" date="2021-06" db="EMBL/GenBank/DDBJ databases">
        <authorList>
            <person name="Kallberg Y."/>
            <person name="Tangrot J."/>
            <person name="Rosling A."/>
        </authorList>
    </citation>
    <scope>NUCLEOTIDE SEQUENCE</scope>
    <source>
        <strain evidence="2">87-6 pot B 2015</strain>
    </source>
</reference>
<protein>
    <submittedName>
        <fullName evidence="2">5964_t:CDS:1</fullName>
    </submittedName>
</protein>
<evidence type="ECO:0000256" key="1">
    <source>
        <dbReference type="SAM" id="Phobius"/>
    </source>
</evidence>
<keyword evidence="1" id="KW-0472">Membrane</keyword>
<feature type="non-terminal residue" evidence="2">
    <location>
        <position position="303"/>
    </location>
</feature>
<feature type="transmembrane region" description="Helical" evidence="1">
    <location>
        <begin position="115"/>
        <end position="132"/>
    </location>
</feature>
<feature type="transmembrane region" description="Helical" evidence="1">
    <location>
        <begin position="43"/>
        <end position="62"/>
    </location>
</feature>
<dbReference type="AlphaFoldDB" id="A0A9N9HJL2"/>
<feature type="transmembrane region" description="Helical" evidence="1">
    <location>
        <begin position="20"/>
        <end position="37"/>
    </location>
</feature>
<evidence type="ECO:0000313" key="2">
    <source>
        <dbReference type="EMBL" id="CAG8679154.1"/>
    </source>
</evidence>
<dbReference type="EMBL" id="CAJVPP010006523">
    <property type="protein sequence ID" value="CAG8679154.1"/>
    <property type="molecule type" value="Genomic_DNA"/>
</dbReference>
<proteinExistence type="predicted"/>
<gene>
    <name evidence="2" type="ORF">FMOSSE_LOCUS12793</name>
</gene>
<feature type="transmembrane region" description="Helical" evidence="1">
    <location>
        <begin position="190"/>
        <end position="214"/>
    </location>
</feature>
<dbReference type="Proteomes" id="UP000789375">
    <property type="component" value="Unassembled WGS sequence"/>
</dbReference>
<name>A0A9N9HJL2_FUNMO</name>
<feature type="transmembrane region" description="Helical" evidence="1">
    <location>
        <begin position="256"/>
        <end position="279"/>
    </location>
</feature>
<comment type="caution">
    <text evidence="2">The sequence shown here is derived from an EMBL/GenBank/DDBJ whole genome shotgun (WGS) entry which is preliminary data.</text>
</comment>
<accession>A0A9N9HJL2</accession>